<dbReference type="GeneID" id="17260491"/>
<evidence type="ECO:0000313" key="2">
    <source>
        <dbReference type="Proteomes" id="UP000013827"/>
    </source>
</evidence>
<name>A0A0D3ISZ6_EMIH1</name>
<evidence type="ECO:0000313" key="1">
    <source>
        <dbReference type="EnsemblProtists" id="EOD14381"/>
    </source>
</evidence>
<dbReference type="PaxDb" id="2903-EOD14381"/>
<reference evidence="2" key="1">
    <citation type="journal article" date="2013" name="Nature">
        <title>Pan genome of the phytoplankton Emiliania underpins its global distribution.</title>
        <authorList>
            <person name="Read B.A."/>
            <person name="Kegel J."/>
            <person name="Klute M.J."/>
            <person name="Kuo A."/>
            <person name="Lefebvre S.C."/>
            <person name="Maumus F."/>
            <person name="Mayer C."/>
            <person name="Miller J."/>
            <person name="Monier A."/>
            <person name="Salamov A."/>
            <person name="Young J."/>
            <person name="Aguilar M."/>
            <person name="Claverie J.M."/>
            <person name="Frickenhaus S."/>
            <person name="Gonzalez K."/>
            <person name="Herman E.K."/>
            <person name="Lin Y.C."/>
            <person name="Napier J."/>
            <person name="Ogata H."/>
            <person name="Sarno A.F."/>
            <person name="Shmutz J."/>
            <person name="Schroeder D."/>
            <person name="de Vargas C."/>
            <person name="Verret F."/>
            <person name="von Dassow P."/>
            <person name="Valentin K."/>
            <person name="Van de Peer Y."/>
            <person name="Wheeler G."/>
            <person name="Dacks J.B."/>
            <person name="Delwiche C.F."/>
            <person name="Dyhrman S.T."/>
            <person name="Glockner G."/>
            <person name="John U."/>
            <person name="Richards T."/>
            <person name="Worden A.Z."/>
            <person name="Zhang X."/>
            <person name="Grigoriev I.V."/>
            <person name="Allen A.E."/>
            <person name="Bidle K."/>
            <person name="Borodovsky M."/>
            <person name="Bowler C."/>
            <person name="Brownlee C."/>
            <person name="Cock J.M."/>
            <person name="Elias M."/>
            <person name="Gladyshev V.N."/>
            <person name="Groth M."/>
            <person name="Guda C."/>
            <person name="Hadaegh A."/>
            <person name="Iglesias-Rodriguez M.D."/>
            <person name="Jenkins J."/>
            <person name="Jones B.M."/>
            <person name="Lawson T."/>
            <person name="Leese F."/>
            <person name="Lindquist E."/>
            <person name="Lobanov A."/>
            <person name="Lomsadze A."/>
            <person name="Malik S.B."/>
            <person name="Marsh M.E."/>
            <person name="Mackinder L."/>
            <person name="Mock T."/>
            <person name="Mueller-Roeber B."/>
            <person name="Pagarete A."/>
            <person name="Parker M."/>
            <person name="Probert I."/>
            <person name="Quesneville H."/>
            <person name="Raines C."/>
            <person name="Rensing S.A."/>
            <person name="Riano-Pachon D.M."/>
            <person name="Richier S."/>
            <person name="Rokitta S."/>
            <person name="Shiraiwa Y."/>
            <person name="Soanes D.M."/>
            <person name="van der Giezen M."/>
            <person name="Wahlund T.M."/>
            <person name="Williams B."/>
            <person name="Wilson W."/>
            <person name="Wolfe G."/>
            <person name="Wurch L.L."/>
        </authorList>
    </citation>
    <scope>NUCLEOTIDE SEQUENCE</scope>
</reference>
<dbReference type="Proteomes" id="UP000013827">
    <property type="component" value="Unassembled WGS sequence"/>
</dbReference>
<proteinExistence type="predicted"/>
<protein>
    <submittedName>
        <fullName evidence="1">Uncharacterized protein</fullName>
    </submittedName>
</protein>
<organism evidence="1 2">
    <name type="scientific">Emiliania huxleyi (strain CCMP1516)</name>
    <dbReference type="NCBI Taxonomy" id="280463"/>
    <lineage>
        <taxon>Eukaryota</taxon>
        <taxon>Haptista</taxon>
        <taxon>Haptophyta</taxon>
        <taxon>Prymnesiophyceae</taxon>
        <taxon>Isochrysidales</taxon>
        <taxon>Noelaerhabdaceae</taxon>
        <taxon>Emiliania</taxon>
    </lineage>
</organism>
<accession>A0A0D3ISZ6</accession>
<dbReference type="EnsemblProtists" id="EOD14381">
    <property type="protein sequence ID" value="EOD14381"/>
    <property type="gene ID" value="EMIHUDRAFT_436909"/>
</dbReference>
<dbReference type="HOGENOM" id="CLU_1985771_0_0_1"/>
<dbReference type="RefSeq" id="XP_005766810.1">
    <property type="nucleotide sequence ID" value="XM_005766753.1"/>
</dbReference>
<sequence>MKSGTDEKCPAPCWRSTGAFDIWPEPRSKKRLFLPGGARAPPPHSLCSTRCEISYRNSFACTCSFVVSAHPIGALGCRATPVSGSIGSRLSLHDIQERTSPSNLPGGSERPRKRWLCFAVSQVRWL</sequence>
<keyword evidence="2" id="KW-1185">Reference proteome</keyword>
<dbReference type="AlphaFoldDB" id="A0A0D3ISZ6"/>
<dbReference type="KEGG" id="ehx:EMIHUDRAFT_436909"/>
<reference evidence="1" key="2">
    <citation type="submission" date="2024-10" db="UniProtKB">
        <authorList>
            <consortium name="EnsemblProtists"/>
        </authorList>
    </citation>
    <scope>IDENTIFICATION</scope>
</reference>